<dbReference type="UniPathway" id="UPA00148">
    <property type="reaction ID" value="UER00233"/>
</dbReference>
<dbReference type="PANTHER" id="PTHR12213:SF0">
    <property type="entry name" value="CORRINOID ADENOSYLTRANSFERASE MMAB"/>
    <property type="match status" value="1"/>
</dbReference>
<dbReference type="OrthoDB" id="9778896at2"/>
<evidence type="ECO:0000313" key="9">
    <source>
        <dbReference type="Proteomes" id="UP000295724"/>
    </source>
</evidence>
<evidence type="ECO:0000256" key="4">
    <source>
        <dbReference type="ARBA" id="ARBA00022741"/>
    </source>
</evidence>
<accession>A0A4R6XPQ4</accession>
<gene>
    <name evidence="8" type="ORF">C8D91_1861</name>
</gene>
<evidence type="ECO:0000256" key="5">
    <source>
        <dbReference type="ARBA" id="ARBA00022840"/>
    </source>
</evidence>
<comment type="similarity">
    <text evidence="1 6">Belongs to the Cob(I)alamin adenosyltransferase family.</text>
</comment>
<dbReference type="InterPro" id="IPR036451">
    <property type="entry name" value="CblAdoTrfase-like_sf"/>
</dbReference>
<keyword evidence="6" id="KW-0169">Cobalamin biosynthesis</keyword>
<evidence type="ECO:0000313" key="8">
    <source>
        <dbReference type="EMBL" id="TDR19313.1"/>
    </source>
</evidence>
<evidence type="ECO:0000256" key="2">
    <source>
        <dbReference type="ARBA" id="ARBA00011233"/>
    </source>
</evidence>
<protein>
    <recommendedName>
        <fullName evidence="6">Corrinoid adenosyltransferase</fullName>
        <ecNumber evidence="6">2.5.1.17</ecNumber>
    </recommendedName>
    <alternativeName>
        <fullName evidence="6">Cob(II)alamin adenosyltransferase</fullName>
    </alternativeName>
    <alternativeName>
        <fullName evidence="6">Cob(II)yrinic acid a,c-diamide adenosyltransferase</fullName>
    </alternativeName>
    <alternativeName>
        <fullName evidence="6">Cobinamide/cobalamin adenosyltransferase</fullName>
    </alternativeName>
</protein>
<keyword evidence="4 6" id="KW-0547">Nucleotide-binding</keyword>
<dbReference type="Pfam" id="PF01923">
    <property type="entry name" value="Cob_adeno_trans"/>
    <property type="match status" value="1"/>
</dbReference>
<dbReference type="FunFam" id="1.20.1200.10:FF:000001">
    <property type="entry name" value="Cob(I)yrinic acid a,c-diamide adenosyltransferase"/>
    <property type="match status" value="1"/>
</dbReference>
<organism evidence="8 9">
    <name type="scientific">Marinicella litoralis</name>
    <dbReference type="NCBI Taxonomy" id="644220"/>
    <lineage>
        <taxon>Bacteria</taxon>
        <taxon>Pseudomonadati</taxon>
        <taxon>Pseudomonadota</taxon>
        <taxon>Gammaproteobacteria</taxon>
        <taxon>Lysobacterales</taxon>
        <taxon>Marinicellaceae</taxon>
        <taxon>Marinicella</taxon>
    </lineage>
</organism>
<comment type="pathway">
    <text evidence="6">Cofactor biosynthesis; adenosylcobalamin biosynthesis; adenosylcobalamin from cob(II)yrinate a,c-diamide: step 2/7.</text>
</comment>
<name>A0A4R6XPQ4_9GAMM</name>
<dbReference type="InterPro" id="IPR016030">
    <property type="entry name" value="CblAdoTrfase-like"/>
</dbReference>
<keyword evidence="9" id="KW-1185">Reference proteome</keyword>
<keyword evidence="3 6" id="KW-0808">Transferase</keyword>
<keyword evidence="5 6" id="KW-0067">ATP-binding</keyword>
<dbReference type="Gene3D" id="1.20.1200.10">
    <property type="entry name" value="Cobalamin adenosyltransferase-like"/>
    <property type="match status" value="1"/>
</dbReference>
<evidence type="ECO:0000256" key="3">
    <source>
        <dbReference type="ARBA" id="ARBA00022679"/>
    </source>
</evidence>
<feature type="domain" description="Cobalamin adenosyltransferase-like" evidence="7">
    <location>
        <begin position="4"/>
        <end position="161"/>
    </location>
</feature>
<dbReference type="PANTHER" id="PTHR12213">
    <property type="entry name" value="CORRINOID ADENOSYLTRANSFERASE"/>
    <property type="match status" value="1"/>
</dbReference>
<dbReference type="EC" id="2.5.1.17" evidence="6"/>
<reference evidence="8 9" key="1">
    <citation type="submission" date="2019-03" db="EMBL/GenBank/DDBJ databases">
        <title>Genomic Encyclopedia of Type Strains, Phase IV (KMG-IV): sequencing the most valuable type-strain genomes for metagenomic binning, comparative biology and taxonomic classification.</title>
        <authorList>
            <person name="Goeker M."/>
        </authorList>
    </citation>
    <scope>NUCLEOTIDE SEQUENCE [LARGE SCALE GENOMIC DNA]</scope>
    <source>
        <strain evidence="8 9">DSM 25488</strain>
    </source>
</reference>
<comment type="catalytic activity">
    <reaction evidence="6">
        <text>2 cob(II)alamin + reduced [electron-transfer flavoprotein] + 2 ATP = 2 adenosylcob(III)alamin + 2 triphosphate + oxidized [electron-transfer flavoprotein] + 3 H(+)</text>
        <dbReference type="Rhea" id="RHEA:28671"/>
        <dbReference type="Rhea" id="RHEA-COMP:10685"/>
        <dbReference type="Rhea" id="RHEA-COMP:10686"/>
        <dbReference type="ChEBI" id="CHEBI:15378"/>
        <dbReference type="ChEBI" id="CHEBI:16304"/>
        <dbReference type="ChEBI" id="CHEBI:18036"/>
        <dbReference type="ChEBI" id="CHEBI:18408"/>
        <dbReference type="ChEBI" id="CHEBI:30616"/>
        <dbReference type="ChEBI" id="CHEBI:57692"/>
        <dbReference type="ChEBI" id="CHEBI:58307"/>
        <dbReference type="EC" id="2.5.1.17"/>
    </reaction>
</comment>
<dbReference type="GO" id="GO:0005524">
    <property type="term" value="F:ATP binding"/>
    <property type="evidence" value="ECO:0007669"/>
    <property type="project" value="UniProtKB-UniRule"/>
</dbReference>
<proteinExistence type="inferred from homology"/>
<dbReference type="RefSeq" id="WP_099020211.1">
    <property type="nucleotide sequence ID" value="NZ_NIHB01000007.1"/>
</dbReference>
<dbReference type="SUPFAM" id="SSF89028">
    <property type="entry name" value="Cobalamin adenosyltransferase-like"/>
    <property type="match status" value="1"/>
</dbReference>
<evidence type="ECO:0000259" key="7">
    <source>
        <dbReference type="Pfam" id="PF01923"/>
    </source>
</evidence>
<comment type="subunit">
    <text evidence="2">Homotrimer.</text>
</comment>
<dbReference type="Proteomes" id="UP000295724">
    <property type="component" value="Unassembled WGS sequence"/>
</dbReference>
<sequence length="173" mass="19346">MTRIYTRSGDQGESGLANGQRISKTDLLFEAIGDVDELNAQLGMIRALNSSEAVDKQLSKIQHKLFDLGAQVAQYKGNNVDAADIVNLEQWIDHWQQQLAPLKQFILPAGSQSGCAAHLARSTCRRAERKAWQAANNHEIESEVTQYLNRLSDYLFVLARVLNGGDEVFWQSE</sequence>
<dbReference type="GO" id="GO:0008817">
    <property type="term" value="F:corrinoid adenosyltransferase activity"/>
    <property type="evidence" value="ECO:0007669"/>
    <property type="project" value="UniProtKB-UniRule"/>
</dbReference>
<comment type="catalytic activity">
    <reaction evidence="6">
        <text>2 cob(II)yrinate a,c diamide + reduced [electron-transfer flavoprotein] + 2 ATP = 2 adenosylcob(III)yrinate a,c-diamide + 2 triphosphate + oxidized [electron-transfer flavoprotein] + 3 H(+)</text>
        <dbReference type="Rhea" id="RHEA:11528"/>
        <dbReference type="Rhea" id="RHEA-COMP:10685"/>
        <dbReference type="Rhea" id="RHEA-COMP:10686"/>
        <dbReference type="ChEBI" id="CHEBI:15378"/>
        <dbReference type="ChEBI" id="CHEBI:18036"/>
        <dbReference type="ChEBI" id="CHEBI:30616"/>
        <dbReference type="ChEBI" id="CHEBI:57692"/>
        <dbReference type="ChEBI" id="CHEBI:58307"/>
        <dbReference type="ChEBI" id="CHEBI:58503"/>
        <dbReference type="ChEBI" id="CHEBI:58537"/>
        <dbReference type="EC" id="2.5.1.17"/>
    </reaction>
</comment>
<dbReference type="GO" id="GO:0009236">
    <property type="term" value="P:cobalamin biosynthetic process"/>
    <property type="evidence" value="ECO:0007669"/>
    <property type="project" value="UniProtKB-UniRule"/>
</dbReference>
<evidence type="ECO:0000256" key="6">
    <source>
        <dbReference type="RuleBase" id="RU366026"/>
    </source>
</evidence>
<dbReference type="AlphaFoldDB" id="A0A4R6XPQ4"/>
<dbReference type="EMBL" id="SNZB01000004">
    <property type="protein sequence ID" value="TDR19313.1"/>
    <property type="molecule type" value="Genomic_DNA"/>
</dbReference>
<dbReference type="NCBIfam" id="TIGR00636">
    <property type="entry name" value="PduO_Nterm"/>
    <property type="match status" value="1"/>
</dbReference>
<comment type="caution">
    <text evidence="8">The sequence shown here is derived from an EMBL/GenBank/DDBJ whole genome shotgun (WGS) entry which is preliminary data.</text>
</comment>
<dbReference type="InterPro" id="IPR029499">
    <property type="entry name" value="PduO-typ"/>
</dbReference>
<evidence type="ECO:0000256" key="1">
    <source>
        <dbReference type="ARBA" id="ARBA00007487"/>
    </source>
</evidence>